<feature type="transmembrane region" description="Helical" evidence="5">
    <location>
        <begin position="276"/>
        <end position="296"/>
    </location>
</feature>
<evidence type="ECO:0000256" key="4">
    <source>
        <dbReference type="ARBA" id="ARBA00023136"/>
    </source>
</evidence>
<evidence type="ECO:0000313" key="8">
    <source>
        <dbReference type="Proteomes" id="UP001054837"/>
    </source>
</evidence>
<name>A0AAV4VCQ6_9ARAC</name>
<dbReference type="InterPro" id="IPR017452">
    <property type="entry name" value="GPCR_Rhodpsn_7TM"/>
</dbReference>
<dbReference type="AlphaFoldDB" id="A0AAV4VCQ6"/>
<dbReference type="Proteomes" id="UP001054837">
    <property type="component" value="Unassembled WGS sequence"/>
</dbReference>
<feature type="domain" description="G-protein coupled receptors family 1 profile" evidence="6">
    <location>
        <begin position="62"/>
        <end position="326"/>
    </location>
</feature>
<sequence>MNPNSTEAYMNDKISVKATEGSMHADAGLFAFDRLWYEGYFLPTWIFKIPYELFCDCVHLYFAVMAVVMAAMLKYYCCQNREYKFCYNMLFFNVLLTALLPPLHYQTITVVDIFSLIGIPAAIPKNIALYNLILTSYVMIVFALNSYRIVFSPKKSDFFIYSVTAGVYILCLLLTLFLNFLRSLYDELDPRCQFNLLLTLEIAYCHQTLYMLGFLLCAYVIPMFILLAIHFKVSKALKTDAAAANVDNVMGRFKILHLDKIIRVSKHTFIRLSYRMALVFILANIPFVMFGLLYTIHCKVNYYYVGFAACLETVTRWSGILYPYICLKTLFRNGRCKHFMHDAFQNFWRREPPLRLRFKKTVAKKEESHPAERRYFSCPEILNVRTEAETEII</sequence>
<keyword evidence="2 5" id="KW-0812">Transmembrane</keyword>
<evidence type="ECO:0000256" key="5">
    <source>
        <dbReference type="SAM" id="Phobius"/>
    </source>
</evidence>
<feature type="transmembrane region" description="Helical" evidence="5">
    <location>
        <begin position="58"/>
        <end position="77"/>
    </location>
</feature>
<keyword evidence="8" id="KW-1185">Reference proteome</keyword>
<protein>
    <recommendedName>
        <fullName evidence="6">G-protein coupled receptors family 1 profile domain-containing protein</fullName>
    </recommendedName>
</protein>
<comment type="subcellular location">
    <subcellularLocation>
        <location evidence="1">Membrane</location>
    </subcellularLocation>
</comment>
<keyword evidence="4 5" id="KW-0472">Membrane</keyword>
<reference evidence="7 8" key="1">
    <citation type="submission" date="2021-06" db="EMBL/GenBank/DDBJ databases">
        <title>Caerostris darwini draft genome.</title>
        <authorList>
            <person name="Kono N."/>
            <person name="Arakawa K."/>
        </authorList>
    </citation>
    <scope>NUCLEOTIDE SEQUENCE [LARGE SCALE GENOMIC DNA]</scope>
</reference>
<feature type="transmembrane region" description="Helical" evidence="5">
    <location>
        <begin position="159"/>
        <end position="181"/>
    </location>
</feature>
<evidence type="ECO:0000256" key="1">
    <source>
        <dbReference type="ARBA" id="ARBA00004370"/>
    </source>
</evidence>
<feature type="transmembrane region" description="Helical" evidence="5">
    <location>
        <begin position="302"/>
        <end position="325"/>
    </location>
</feature>
<feature type="transmembrane region" description="Helical" evidence="5">
    <location>
        <begin position="89"/>
        <end position="107"/>
    </location>
</feature>
<evidence type="ECO:0000256" key="2">
    <source>
        <dbReference type="ARBA" id="ARBA00022692"/>
    </source>
</evidence>
<evidence type="ECO:0000259" key="6">
    <source>
        <dbReference type="PROSITE" id="PS50262"/>
    </source>
</evidence>
<comment type="caution">
    <text evidence="7">The sequence shown here is derived from an EMBL/GenBank/DDBJ whole genome shotgun (WGS) entry which is preliminary data.</text>
</comment>
<organism evidence="7 8">
    <name type="scientific">Caerostris darwini</name>
    <dbReference type="NCBI Taxonomy" id="1538125"/>
    <lineage>
        <taxon>Eukaryota</taxon>
        <taxon>Metazoa</taxon>
        <taxon>Ecdysozoa</taxon>
        <taxon>Arthropoda</taxon>
        <taxon>Chelicerata</taxon>
        <taxon>Arachnida</taxon>
        <taxon>Araneae</taxon>
        <taxon>Araneomorphae</taxon>
        <taxon>Entelegynae</taxon>
        <taxon>Araneoidea</taxon>
        <taxon>Araneidae</taxon>
        <taxon>Caerostris</taxon>
    </lineage>
</organism>
<dbReference type="PROSITE" id="PS50262">
    <property type="entry name" value="G_PROTEIN_RECEP_F1_2"/>
    <property type="match status" value="1"/>
</dbReference>
<proteinExistence type="predicted"/>
<gene>
    <name evidence="7" type="ORF">CDAR_36001</name>
</gene>
<dbReference type="GO" id="GO:0016020">
    <property type="term" value="C:membrane"/>
    <property type="evidence" value="ECO:0007669"/>
    <property type="project" value="UniProtKB-SubCell"/>
</dbReference>
<feature type="transmembrane region" description="Helical" evidence="5">
    <location>
        <begin position="209"/>
        <end position="229"/>
    </location>
</feature>
<accession>A0AAV4VCQ6</accession>
<dbReference type="EMBL" id="BPLQ01012776">
    <property type="protein sequence ID" value="GIY67745.1"/>
    <property type="molecule type" value="Genomic_DNA"/>
</dbReference>
<evidence type="ECO:0000256" key="3">
    <source>
        <dbReference type="ARBA" id="ARBA00022989"/>
    </source>
</evidence>
<evidence type="ECO:0000313" key="7">
    <source>
        <dbReference type="EMBL" id="GIY67745.1"/>
    </source>
</evidence>
<feature type="transmembrane region" description="Helical" evidence="5">
    <location>
        <begin position="127"/>
        <end position="147"/>
    </location>
</feature>
<keyword evidence="3 5" id="KW-1133">Transmembrane helix</keyword>